<dbReference type="InterPro" id="IPR001296">
    <property type="entry name" value="Glyco_trans_1"/>
</dbReference>
<evidence type="ECO:0000313" key="16">
    <source>
        <dbReference type="EMBL" id="TKB47596.1"/>
    </source>
</evidence>
<dbReference type="PANTHER" id="PTHR42755">
    <property type="entry name" value="3-DEOXY-MANNO-OCTULOSONATE CYTIDYLYLTRANSFERASE"/>
    <property type="match status" value="1"/>
</dbReference>
<evidence type="ECO:0000256" key="13">
    <source>
        <dbReference type="RuleBase" id="RU365103"/>
    </source>
</evidence>
<dbReference type="FunFam" id="3.40.50.11720:FF:000001">
    <property type="entry name" value="3-deoxy-D-manno-octulosonic acid transferase"/>
    <property type="match status" value="1"/>
</dbReference>
<keyword evidence="8" id="KW-0735">Signal-anchor</keyword>
<keyword evidence="13" id="KW-0448">Lipopolysaccharide biosynthesis</keyword>
<reference evidence="16 17" key="1">
    <citation type="submission" date="2019-04" db="EMBL/GenBank/DDBJ databases">
        <authorList>
            <person name="Hwang J.C."/>
        </authorList>
    </citation>
    <scope>NUCLEOTIDE SEQUENCE [LARGE SCALE GENOMIC DNA]</scope>
    <source>
        <strain evidence="16 17">IMCC35001</strain>
    </source>
</reference>
<organism evidence="16 17">
    <name type="scientific">Ferrimonas sediminicola</name>
    <dbReference type="NCBI Taxonomy" id="2569538"/>
    <lineage>
        <taxon>Bacteria</taxon>
        <taxon>Pseudomonadati</taxon>
        <taxon>Pseudomonadota</taxon>
        <taxon>Gammaproteobacteria</taxon>
        <taxon>Alteromonadales</taxon>
        <taxon>Ferrimonadaceae</taxon>
        <taxon>Ferrimonas</taxon>
    </lineage>
</organism>
<dbReference type="InterPro" id="IPR039901">
    <property type="entry name" value="Kdotransferase"/>
</dbReference>
<dbReference type="GO" id="GO:0043842">
    <property type="term" value="F:Kdo transferase activity"/>
    <property type="evidence" value="ECO:0007669"/>
    <property type="project" value="UniProtKB-EC"/>
</dbReference>
<evidence type="ECO:0000259" key="15">
    <source>
        <dbReference type="Pfam" id="PF04413"/>
    </source>
</evidence>
<feature type="site" description="Transition state stabilizer" evidence="12">
    <location>
        <position position="129"/>
    </location>
</feature>
<keyword evidence="8" id="KW-0812">Transmembrane</keyword>
<evidence type="ECO:0000313" key="17">
    <source>
        <dbReference type="Proteomes" id="UP000305674"/>
    </source>
</evidence>
<dbReference type="GO" id="GO:0005886">
    <property type="term" value="C:plasma membrane"/>
    <property type="evidence" value="ECO:0007669"/>
    <property type="project" value="UniProtKB-SubCell"/>
</dbReference>
<keyword evidence="17" id="KW-1185">Reference proteome</keyword>
<dbReference type="AlphaFoldDB" id="A0A4U1BA86"/>
<feature type="site" description="Transition state stabilizer" evidence="12">
    <location>
        <position position="207"/>
    </location>
</feature>
<feature type="active site" description="Proton acceptor" evidence="11">
    <location>
        <position position="59"/>
    </location>
</feature>
<evidence type="ECO:0000256" key="8">
    <source>
        <dbReference type="ARBA" id="ARBA00022968"/>
    </source>
</evidence>
<evidence type="ECO:0000256" key="2">
    <source>
        <dbReference type="ARBA" id="ARBA00004713"/>
    </source>
</evidence>
<dbReference type="GO" id="GO:0009244">
    <property type="term" value="P:lipopolysaccharide core region biosynthetic process"/>
    <property type="evidence" value="ECO:0007669"/>
    <property type="project" value="UniProtKB-UniRule"/>
</dbReference>
<comment type="function">
    <text evidence="13">Involved in lipopolysaccharide (LPS) biosynthesis. Catalyzes the transfer of 3-deoxy-D-manno-octulosonate (Kdo) residue(s) from CMP-Kdo to lipid IV(A), the tetraacyldisaccharide-1,4'-bisphosphate precursor of lipid A.</text>
</comment>
<evidence type="ECO:0000256" key="5">
    <source>
        <dbReference type="ARBA" id="ARBA00019077"/>
    </source>
</evidence>
<dbReference type="NCBIfam" id="NF004388">
    <property type="entry name" value="PRK05749.1-4"/>
    <property type="match status" value="1"/>
</dbReference>
<evidence type="ECO:0000256" key="11">
    <source>
        <dbReference type="PIRSR" id="PIRSR639901-1"/>
    </source>
</evidence>
<evidence type="ECO:0000256" key="3">
    <source>
        <dbReference type="ARBA" id="ARBA00006380"/>
    </source>
</evidence>
<comment type="pathway">
    <text evidence="2 13">Bacterial outer membrane biogenesis; LPS core biosynthesis.</text>
</comment>
<evidence type="ECO:0000259" key="14">
    <source>
        <dbReference type="Pfam" id="PF00534"/>
    </source>
</evidence>
<accession>A0A4U1BA86</accession>
<comment type="catalytic activity">
    <reaction evidence="10 13">
        <text>lipid IVA (E. coli) + CMP-3-deoxy-beta-D-manno-octulosonate = alpha-Kdo-(2-&gt;6)-lipid IVA (E. coli) + CMP + H(+)</text>
        <dbReference type="Rhea" id="RHEA:28066"/>
        <dbReference type="ChEBI" id="CHEBI:15378"/>
        <dbReference type="ChEBI" id="CHEBI:58603"/>
        <dbReference type="ChEBI" id="CHEBI:60364"/>
        <dbReference type="ChEBI" id="CHEBI:60377"/>
        <dbReference type="ChEBI" id="CHEBI:85987"/>
        <dbReference type="EC" id="2.4.99.12"/>
    </reaction>
</comment>
<dbReference type="EC" id="2.4.99.12" evidence="4 13"/>
<dbReference type="OrthoDB" id="9789797at2"/>
<dbReference type="Proteomes" id="UP000305674">
    <property type="component" value="Unassembled WGS sequence"/>
</dbReference>
<dbReference type="Pfam" id="PF00534">
    <property type="entry name" value="Glycos_transf_1"/>
    <property type="match status" value="1"/>
</dbReference>
<proteinExistence type="inferred from homology"/>
<dbReference type="InterPro" id="IPR038107">
    <property type="entry name" value="Glycos_transf_N_sf"/>
</dbReference>
<dbReference type="PANTHER" id="PTHR42755:SF1">
    <property type="entry name" value="3-DEOXY-D-MANNO-OCTULOSONIC ACID TRANSFERASE, MITOCHONDRIAL-RELATED"/>
    <property type="match status" value="1"/>
</dbReference>
<evidence type="ECO:0000256" key="4">
    <source>
        <dbReference type="ARBA" id="ARBA00012621"/>
    </source>
</evidence>
<feature type="domain" description="Glycosyl transferase family 1" evidence="14">
    <location>
        <begin position="296"/>
        <end position="397"/>
    </location>
</feature>
<keyword evidence="6" id="KW-0472">Membrane</keyword>
<keyword evidence="6" id="KW-0997">Cell inner membrane</keyword>
<keyword evidence="13" id="KW-1003">Cell membrane</keyword>
<evidence type="ECO:0000256" key="12">
    <source>
        <dbReference type="PIRSR" id="PIRSR639901-2"/>
    </source>
</evidence>
<keyword evidence="7 13" id="KW-0808">Transferase</keyword>
<dbReference type="RefSeq" id="WP_136854187.1">
    <property type="nucleotide sequence ID" value="NZ_SWCI01000013.1"/>
</dbReference>
<evidence type="ECO:0000256" key="7">
    <source>
        <dbReference type="ARBA" id="ARBA00022679"/>
    </source>
</evidence>
<dbReference type="Gene3D" id="3.40.50.2000">
    <property type="entry name" value="Glycogen Phosphorylase B"/>
    <property type="match status" value="1"/>
</dbReference>
<evidence type="ECO:0000256" key="9">
    <source>
        <dbReference type="ARBA" id="ARBA00031445"/>
    </source>
</evidence>
<evidence type="ECO:0000256" key="1">
    <source>
        <dbReference type="ARBA" id="ARBA00004388"/>
    </source>
</evidence>
<protein>
    <recommendedName>
        <fullName evidence="5 13">3-deoxy-D-manno-octulosonic acid transferase</fullName>
        <shortName evidence="13">Kdo transferase</shortName>
        <ecNumber evidence="4 13">2.4.99.12</ecNumber>
    </recommendedName>
    <alternativeName>
        <fullName evidence="9 13">Lipid IV(A) 3-deoxy-D-manno-octulosonic acid transferase</fullName>
    </alternativeName>
</protein>
<evidence type="ECO:0000256" key="10">
    <source>
        <dbReference type="ARBA" id="ARBA00049183"/>
    </source>
</evidence>
<comment type="caution">
    <text evidence="16">The sequence shown here is derived from an EMBL/GenBank/DDBJ whole genome shotgun (WGS) entry which is preliminary data.</text>
</comment>
<dbReference type="Pfam" id="PF04413">
    <property type="entry name" value="Glycos_transf_N"/>
    <property type="match status" value="1"/>
</dbReference>
<comment type="similarity">
    <text evidence="3">Belongs to the glycosyltransferase group 1 family. Glycosyltransferase 30 subfamily.</text>
</comment>
<dbReference type="EMBL" id="SWCI01000013">
    <property type="protein sequence ID" value="TKB47596.1"/>
    <property type="molecule type" value="Genomic_DNA"/>
</dbReference>
<dbReference type="UniPathway" id="UPA00958"/>
<sequence>MNRLLYSLLLILLLPLLLAYLGWRALRSPDYRGRLGERFALTLPRTRAPLIIHCASMGETLAALGLIRTLKRQRPDMPILVTTTTPTGSAQVRQHLGDLVDHCYLPLDLGPVVARFLGRLTPIGLVLMETELWPNLVHHCHKRQIPVVLANARLSERSARGYGRFPALVGPMLGQLTAIAAQNSNDGARLVTLGAAPAGMTDCGSLKFDIAVDDAEREHASAQRLQLMGERPCWLAASTHPGEFELALAAHKTLLEHFPDLLLMLVPRHPEQFDRAAELTRTAGLTLARRSAGGPLSPQTQVLIGDTMGELKTLCGMSDIALVGGSLIERGGHNPLEPAAFGKPVLMGPHYFNFKEIGDQLKQEGVMLVVEDEHSLVQALDQLLGDDSGRQRIGQAALQFMARNRGATERQAQVVLQALGRTEA</sequence>
<name>A0A4U1BA86_9GAMM</name>
<dbReference type="Gene3D" id="3.40.50.11720">
    <property type="entry name" value="3-Deoxy-D-manno-octulosonic-acid transferase, N-terminal domain"/>
    <property type="match status" value="1"/>
</dbReference>
<dbReference type="SUPFAM" id="SSF53756">
    <property type="entry name" value="UDP-Glycosyltransferase/glycogen phosphorylase"/>
    <property type="match status" value="1"/>
</dbReference>
<dbReference type="InterPro" id="IPR007507">
    <property type="entry name" value="Glycos_transf_N"/>
</dbReference>
<gene>
    <name evidence="16" type="ORF">FCL40_15385</name>
</gene>
<evidence type="ECO:0000256" key="6">
    <source>
        <dbReference type="ARBA" id="ARBA00022519"/>
    </source>
</evidence>
<dbReference type="GO" id="GO:0009245">
    <property type="term" value="P:lipid A biosynthetic process"/>
    <property type="evidence" value="ECO:0007669"/>
    <property type="project" value="TreeGrafter"/>
</dbReference>
<feature type="domain" description="3-deoxy-D-manno-octulosonic-acid transferase N-terminal" evidence="15">
    <location>
        <begin position="34"/>
        <end position="210"/>
    </location>
</feature>
<comment type="subcellular location">
    <subcellularLocation>
        <location evidence="1">Cell inner membrane</location>
        <topology evidence="1">Single-pass membrane protein</topology>
        <orientation evidence="1">Cytoplasmic side</orientation>
    </subcellularLocation>
    <subcellularLocation>
        <location evidence="13">Cell membrane</location>
    </subcellularLocation>
</comment>
<dbReference type="FunFam" id="3.40.50.2000:FF:000032">
    <property type="entry name" value="3-deoxy-D-manno-octulosonic acid transferase"/>
    <property type="match status" value="1"/>
</dbReference>